<evidence type="ECO:0000313" key="1">
    <source>
        <dbReference type="EMBL" id="KAB1206476.1"/>
    </source>
</evidence>
<comment type="caution">
    <text evidence="1">The sequence shown here is derived from an EMBL/GenBank/DDBJ whole genome shotgun (WGS) entry which is preliminary data.</text>
</comment>
<dbReference type="EMBL" id="RXIC02000025">
    <property type="protein sequence ID" value="KAB1206476.1"/>
    <property type="molecule type" value="Genomic_DNA"/>
</dbReference>
<accession>A0A6A1V2J7</accession>
<dbReference type="AlphaFoldDB" id="A0A6A1V2J7"/>
<dbReference type="Proteomes" id="UP000516437">
    <property type="component" value="Chromosome 7"/>
</dbReference>
<organism evidence="1 2">
    <name type="scientific">Morella rubra</name>
    <name type="common">Chinese bayberry</name>
    <dbReference type="NCBI Taxonomy" id="262757"/>
    <lineage>
        <taxon>Eukaryota</taxon>
        <taxon>Viridiplantae</taxon>
        <taxon>Streptophyta</taxon>
        <taxon>Embryophyta</taxon>
        <taxon>Tracheophyta</taxon>
        <taxon>Spermatophyta</taxon>
        <taxon>Magnoliopsida</taxon>
        <taxon>eudicotyledons</taxon>
        <taxon>Gunneridae</taxon>
        <taxon>Pentapetalae</taxon>
        <taxon>rosids</taxon>
        <taxon>fabids</taxon>
        <taxon>Fagales</taxon>
        <taxon>Myricaceae</taxon>
        <taxon>Morella</taxon>
    </lineage>
</organism>
<sequence>MKPFEAKEILDMDPYIVIMKIRVGVSDNLEIPVEHEPYWYLKDFPLPGPIDFGLVDTPPELIVPYPSPDPACGGQSRYAR</sequence>
<proteinExistence type="predicted"/>
<keyword evidence="2" id="KW-1185">Reference proteome</keyword>
<reference evidence="1 2" key="1">
    <citation type="journal article" date="2019" name="Plant Biotechnol. J.">
        <title>The red bayberry genome and genetic basis of sex determination.</title>
        <authorList>
            <person name="Jia H.M."/>
            <person name="Jia H.J."/>
            <person name="Cai Q.L."/>
            <person name="Wang Y."/>
            <person name="Zhao H.B."/>
            <person name="Yang W.F."/>
            <person name="Wang G.Y."/>
            <person name="Li Y.H."/>
            <person name="Zhan D.L."/>
            <person name="Shen Y.T."/>
            <person name="Niu Q.F."/>
            <person name="Chang L."/>
            <person name="Qiu J."/>
            <person name="Zhao L."/>
            <person name="Xie H.B."/>
            <person name="Fu W.Y."/>
            <person name="Jin J."/>
            <person name="Li X.W."/>
            <person name="Jiao Y."/>
            <person name="Zhou C.C."/>
            <person name="Tu T."/>
            <person name="Chai C.Y."/>
            <person name="Gao J.L."/>
            <person name="Fan L.J."/>
            <person name="van de Weg E."/>
            <person name="Wang J.Y."/>
            <person name="Gao Z.S."/>
        </authorList>
    </citation>
    <scope>NUCLEOTIDE SEQUENCE [LARGE SCALE GENOMIC DNA]</scope>
    <source>
        <tissue evidence="1">Leaves</tissue>
    </source>
</reference>
<evidence type="ECO:0000313" key="2">
    <source>
        <dbReference type="Proteomes" id="UP000516437"/>
    </source>
</evidence>
<protein>
    <submittedName>
        <fullName evidence="1">Uncharacterized protein</fullName>
    </submittedName>
</protein>
<gene>
    <name evidence="1" type="ORF">CJ030_MR7G000068</name>
</gene>
<name>A0A6A1V2J7_9ROSI</name>